<dbReference type="SUPFAM" id="SSF56112">
    <property type="entry name" value="Protein kinase-like (PK-like)"/>
    <property type="match status" value="1"/>
</dbReference>
<dbReference type="InterPro" id="IPR015897">
    <property type="entry name" value="CHK_kinase-like"/>
</dbReference>
<dbReference type="Gene3D" id="3.90.1200.10">
    <property type="match status" value="1"/>
</dbReference>
<protein>
    <recommendedName>
        <fullName evidence="1">CHK kinase-like domain-containing protein</fullName>
    </recommendedName>
</protein>
<reference evidence="2 3" key="1">
    <citation type="journal article" date="2024" name="bioRxiv">
        <title>A reference genome for Trichogramma kaykai: A tiny desert-dwelling parasitoid wasp with competing sex-ratio distorters.</title>
        <authorList>
            <person name="Culotta J."/>
            <person name="Lindsey A.R."/>
        </authorList>
    </citation>
    <scope>NUCLEOTIDE SEQUENCE [LARGE SCALE GENOMIC DNA]</scope>
    <source>
        <strain evidence="2 3">KSX58</strain>
    </source>
</reference>
<dbReference type="Proteomes" id="UP001627154">
    <property type="component" value="Unassembled WGS sequence"/>
</dbReference>
<gene>
    <name evidence="2" type="ORF">TKK_007369</name>
</gene>
<dbReference type="EMBL" id="JBJJXI010000058">
    <property type="protein sequence ID" value="KAL3399147.1"/>
    <property type="molecule type" value="Genomic_DNA"/>
</dbReference>
<organism evidence="2 3">
    <name type="scientific">Trichogramma kaykai</name>
    <dbReference type="NCBI Taxonomy" id="54128"/>
    <lineage>
        <taxon>Eukaryota</taxon>
        <taxon>Metazoa</taxon>
        <taxon>Ecdysozoa</taxon>
        <taxon>Arthropoda</taxon>
        <taxon>Hexapoda</taxon>
        <taxon>Insecta</taxon>
        <taxon>Pterygota</taxon>
        <taxon>Neoptera</taxon>
        <taxon>Endopterygota</taxon>
        <taxon>Hymenoptera</taxon>
        <taxon>Apocrita</taxon>
        <taxon>Proctotrupomorpha</taxon>
        <taxon>Chalcidoidea</taxon>
        <taxon>Trichogrammatidae</taxon>
        <taxon>Trichogramma</taxon>
    </lineage>
</organism>
<dbReference type="InterPro" id="IPR004119">
    <property type="entry name" value="EcKL"/>
</dbReference>
<evidence type="ECO:0000313" key="2">
    <source>
        <dbReference type="EMBL" id="KAL3399147.1"/>
    </source>
</evidence>
<name>A0ABD2X2S3_9HYME</name>
<dbReference type="Pfam" id="PF02958">
    <property type="entry name" value="EcKL"/>
    <property type="match status" value="1"/>
</dbReference>
<dbReference type="AlphaFoldDB" id="A0ABD2X2S3"/>
<dbReference type="PANTHER" id="PTHR11012">
    <property type="entry name" value="PROTEIN KINASE-LIKE DOMAIN-CONTAINING"/>
    <property type="match status" value="1"/>
</dbReference>
<dbReference type="InterPro" id="IPR011009">
    <property type="entry name" value="Kinase-like_dom_sf"/>
</dbReference>
<dbReference type="PANTHER" id="PTHR11012:SF59">
    <property type="entry name" value="CHK KINASE-LIKE DOMAIN-CONTAINING PROTEIN-RELATED"/>
    <property type="match status" value="1"/>
</dbReference>
<dbReference type="SMART" id="SM00587">
    <property type="entry name" value="CHK"/>
    <property type="match status" value="1"/>
</dbReference>
<accession>A0ABD2X2S3</accession>
<keyword evidence="3" id="KW-1185">Reference proteome</keyword>
<proteinExistence type="predicted"/>
<comment type="caution">
    <text evidence="2">The sequence shown here is derived from an EMBL/GenBank/DDBJ whole genome shotgun (WGS) entry which is preliminary data.</text>
</comment>
<evidence type="ECO:0000313" key="3">
    <source>
        <dbReference type="Proteomes" id="UP001627154"/>
    </source>
</evidence>
<feature type="domain" description="CHK kinase-like" evidence="1">
    <location>
        <begin position="129"/>
        <end position="310"/>
    </location>
</feature>
<sequence>MAEKNLMHVADILTAEEITKLTNQFFSTKDAEILSCHLQPFSEEPLGYLAVHQLLRIEARVSSDNNSKKRLLEFFVKCALPNRRPYERALFRTEAEFYKNLLPRLLRDNNYASREPWIAECHLVKEDVLILENLRRYKLVSSLRDDHVTAALTSVARLHAASMLWELRHGRQTLDEVYPGVFDEKIYLKTGLAWKWLLAGIEVAEAVALDLKLRPEYILKAYELTIERVKPVKKQNNVICHCDLWSNNMMFNQSEPFNCVLVDFQMSAYANAAIDIQTFIYLNTTSNDRRDKEKQFIDFYYDALVDNLLLNGYDENSIVSKTQVCQDIEDKRVCGLVSAVQYFPIALLTRESAKLYEKDIERYSYDSRKDFVLRTMQLDASYRDRIESS</sequence>
<evidence type="ECO:0000259" key="1">
    <source>
        <dbReference type="SMART" id="SM00587"/>
    </source>
</evidence>